<dbReference type="PANTHER" id="PTHR31050">
    <property type="entry name" value="OS08G0413200 PROTEIN"/>
    <property type="match status" value="1"/>
</dbReference>
<dbReference type="EMBL" id="BT145279">
    <property type="protein sequence ID" value="AFK45073.1"/>
    <property type="molecule type" value="mRNA"/>
</dbReference>
<organism evidence="1">
    <name type="scientific">Lotus japonicus</name>
    <name type="common">Lotus corniculatus var. japonicus</name>
    <dbReference type="NCBI Taxonomy" id="34305"/>
    <lineage>
        <taxon>Eukaryota</taxon>
        <taxon>Viridiplantae</taxon>
        <taxon>Streptophyta</taxon>
        <taxon>Embryophyta</taxon>
        <taxon>Tracheophyta</taxon>
        <taxon>Spermatophyta</taxon>
        <taxon>Magnoliopsida</taxon>
        <taxon>eudicotyledons</taxon>
        <taxon>Gunneridae</taxon>
        <taxon>Pentapetalae</taxon>
        <taxon>rosids</taxon>
        <taxon>fabids</taxon>
        <taxon>Fabales</taxon>
        <taxon>Fabaceae</taxon>
        <taxon>Papilionoideae</taxon>
        <taxon>50 kb inversion clade</taxon>
        <taxon>NPAAA clade</taxon>
        <taxon>Hologalegina</taxon>
        <taxon>robinioid clade</taxon>
        <taxon>Loteae</taxon>
        <taxon>Lotus</taxon>
    </lineage>
</organism>
<accession>I3SXT1</accession>
<sequence length="70" mass="8614">MRWVEEQGGWAHGHGKERMVRVREEVRSQTQWVRFGCYVLVESFCLRTLDGKLVLRYDFRHPHHVKFKWE</sequence>
<dbReference type="AlphaFoldDB" id="I3SXT1"/>
<dbReference type="PANTHER" id="PTHR31050:SF4">
    <property type="entry name" value="DUF1262 FAMILY PROTEIN (DUF1262)"/>
    <property type="match status" value="1"/>
</dbReference>
<evidence type="ECO:0000313" key="1">
    <source>
        <dbReference type="EMBL" id="AFK45073.1"/>
    </source>
</evidence>
<name>I3SXT1_LOTJA</name>
<proteinExistence type="evidence at transcript level"/>
<reference evidence="1" key="1">
    <citation type="submission" date="2012-05" db="EMBL/GenBank/DDBJ databases">
        <authorList>
            <person name="Krishnakumar V."/>
            <person name="Cheung F."/>
            <person name="Xiao Y."/>
            <person name="Chan A."/>
            <person name="Moskal W.A."/>
            <person name="Town C.D."/>
        </authorList>
    </citation>
    <scope>NUCLEOTIDE SEQUENCE</scope>
</reference>
<protein>
    <submittedName>
        <fullName evidence="1">Uncharacterized protein</fullName>
    </submittedName>
</protein>